<evidence type="ECO:0000313" key="7">
    <source>
        <dbReference type="Proteomes" id="UP000054498"/>
    </source>
</evidence>
<keyword evidence="2" id="KW-0210">Decarboxylase</keyword>
<evidence type="ECO:0000256" key="1">
    <source>
        <dbReference type="ARBA" id="ARBA00001933"/>
    </source>
</evidence>
<dbReference type="STRING" id="145388.A0A0D2MAG9"/>
<protein>
    <submittedName>
        <fullName evidence="6">Aromatic-L-amino-acid decarboxylase</fullName>
        <ecNumber evidence="6">4.1.1.28</ecNumber>
    </submittedName>
</protein>
<dbReference type="GO" id="GO:0005737">
    <property type="term" value="C:cytoplasm"/>
    <property type="evidence" value="ECO:0007669"/>
    <property type="project" value="TreeGrafter"/>
</dbReference>
<dbReference type="KEGG" id="mng:MNEG_7681"/>
<dbReference type="PRINTS" id="PR00800">
    <property type="entry name" value="YHDCRBOXLASE"/>
</dbReference>
<dbReference type="Proteomes" id="UP000054498">
    <property type="component" value="Unassembled WGS sequence"/>
</dbReference>
<comment type="cofactor">
    <cofactor evidence="1 5">
        <name>pyridoxal 5'-phosphate</name>
        <dbReference type="ChEBI" id="CHEBI:597326"/>
    </cofactor>
</comment>
<dbReference type="FunFam" id="1.20.1340.10:FF:000001">
    <property type="entry name" value="Histidine decarboxylase"/>
    <property type="match status" value="1"/>
</dbReference>
<keyword evidence="7" id="KW-1185">Reference proteome</keyword>
<keyword evidence="3 5" id="KW-0663">Pyridoxal phosphate</keyword>
<evidence type="ECO:0000256" key="2">
    <source>
        <dbReference type="ARBA" id="ARBA00022793"/>
    </source>
</evidence>
<organism evidence="6 7">
    <name type="scientific">Monoraphidium neglectum</name>
    <dbReference type="NCBI Taxonomy" id="145388"/>
    <lineage>
        <taxon>Eukaryota</taxon>
        <taxon>Viridiplantae</taxon>
        <taxon>Chlorophyta</taxon>
        <taxon>core chlorophytes</taxon>
        <taxon>Chlorophyceae</taxon>
        <taxon>CS clade</taxon>
        <taxon>Sphaeropleales</taxon>
        <taxon>Selenastraceae</taxon>
        <taxon>Monoraphidium</taxon>
    </lineage>
</organism>
<keyword evidence="4 5" id="KW-0456">Lyase</keyword>
<dbReference type="PANTHER" id="PTHR11999:SF70">
    <property type="entry name" value="MIP05841P"/>
    <property type="match status" value="1"/>
</dbReference>
<sequence length="260" mass="27814">MLCVSLHFDRFGRLPFPPLPPARAPRQFRSMGYRVVDWIADYYKNRLESLPVKPDVQPGYLRPLLPEHAPEEPESFDDVMADIEAKVMPGVVHWQSPSFFAWYPSATSFPAILGEMLIGAINGIGFSWQSSPVATELEMVTMDWLAQLCGLPQKFLFSRAASGPEGVAAAAGAAPRSDMAGATADACAAATGSGGGVIQGTSSEGVLVAMLAARARAMRGRPPEDAVRLVAYGSDQLGLRPPALALELTQGPGNQQRHPV</sequence>
<dbReference type="EC" id="4.1.1.28" evidence="6"/>
<dbReference type="RefSeq" id="XP_013899299.1">
    <property type="nucleotide sequence ID" value="XM_014043845.1"/>
</dbReference>
<reference evidence="6 7" key="1">
    <citation type="journal article" date="2013" name="BMC Genomics">
        <title>Reconstruction of the lipid metabolism for the microalga Monoraphidium neglectum from its genome sequence reveals characteristics suitable for biofuel production.</title>
        <authorList>
            <person name="Bogen C."/>
            <person name="Al-Dilaimi A."/>
            <person name="Albersmeier A."/>
            <person name="Wichmann J."/>
            <person name="Grundmann M."/>
            <person name="Rupp O."/>
            <person name="Lauersen K.J."/>
            <person name="Blifernez-Klassen O."/>
            <person name="Kalinowski J."/>
            <person name="Goesmann A."/>
            <person name="Mussgnug J.H."/>
            <person name="Kruse O."/>
        </authorList>
    </citation>
    <scope>NUCLEOTIDE SEQUENCE [LARGE SCALE GENOMIC DNA]</scope>
    <source>
        <strain evidence="6 7">SAG 48.87</strain>
    </source>
</reference>
<proteinExistence type="inferred from homology"/>
<dbReference type="Pfam" id="PF00282">
    <property type="entry name" value="Pyridoxal_deC"/>
    <property type="match status" value="1"/>
</dbReference>
<dbReference type="Gene3D" id="3.40.640.10">
    <property type="entry name" value="Type I PLP-dependent aspartate aminotransferase-like (Major domain)"/>
    <property type="match status" value="1"/>
</dbReference>
<evidence type="ECO:0000256" key="4">
    <source>
        <dbReference type="ARBA" id="ARBA00023239"/>
    </source>
</evidence>
<dbReference type="InterPro" id="IPR015424">
    <property type="entry name" value="PyrdxlP-dep_Trfase"/>
</dbReference>
<dbReference type="Gene3D" id="1.20.1340.10">
    <property type="entry name" value="dopa decarboxylase, N-terminal domain"/>
    <property type="match status" value="1"/>
</dbReference>
<comment type="similarity">
    <text evidence="5">Belongs to the group II decarboxylase family.</text>
</comment>
<dbReference type="InterPro" id="IPR015421">
    <property type="entry name" value="PyrdxlP-dep_Trfase_major"/>
</dbReference>
<dbReference type="AlphaFoldDB" id="A0A0D2MAG9"/>
<dbReference type="SUPFAM" id="SSF53383">
    <property type="entry name" value="PLP-dependent transferases"/>
    <property type="match status" value="1"/>
</dbReference>
<gene>
    <name evidence="6" type="ORF">MNEG_7681</name>
</gene>
<name>A0A0D2MAG9_9CHLO</name>
<dbReference type="GO" id="GO:0019752">
    <property type="term" value="P:carboxylic acid metabolic process"/>
    <property type="evidence" value="ECO:0007669"/>
    <property type="project" value="InterPro"/>
</dbReference>
<dbReference type="InterPro" id="IPR010977">
    <property type="entry name" value="Aromatic_deC"/>
</dbReference>
<dbReference type="PANTHER" id="PTHR11999">
    <property type="entry name" value="GROUP II PYRIDOXAL-5-PHOSPHATE DECARBOXYLASE"/>
    <property type="match status" value="1"/>
</dbReference>
<dbReference type="InterPro" id="IPR002129">
    <property type="entry name" value="PyrdxlP-dep_de-COase"/>
</dbReference>
<dbReference type="GO" id="GO:0006520">
    <property type="term" value="P:amino acid metabolic process"/>
    <property type="evidence" value="ECO:0007669"/>
    <property type="project" value="InterPro"/>
</dbReference>
<accession>A0A0D2MAG9</accession>
<evidence type="ECO:0000313" key="6">
    <source>
        <dbReference type="EMBL" id="KIZ00280.1"/>
    </source>
</evidence>
<dbReference type="GeneID" id="25740557"/>
<dbReference type="GO" id="GO:0004058">
    <property type="term" value="F:aromatic-L-amino-acid decarboxylase activity"/>
    <property type="evidence" value="ECO:0007669"/>
    <property type="project" value="UniProtKB-EC"/>
</dbReference>
<dbReference type="EMBL" id="KK101602">
    <property type="protein sequence ID" value="KIZ00280.1"/>
    <property type="molecule type" value="Genomic_DNA"/>
</dbReference>
<evidence type="ECO:0000256" key="5">
    <source>
        <dbReference type="RuleBase" id="RU000382"/>
    </source>
</evidence>
<dbReference type="OrthoDB" id="639767at2759"/>
<evidence type="ECO:0000256" key="3">
    <source>
        <dbReference type="ARBA" id="ARBA00022898"/>
    </source>
</evidence>
<dbReference type="GO" id="GO:0030170">
    <property type="term" value="F:pyridoxal phosphate binding"/>
    <property type="evidence" value="ECO:0007669"/>
    <property type="project" value="InterPro"/>
</dbReference>